<dbReference type="InterPro" id="IPR011250">
    <property type="entry name" value="OMP/PagP_B-barrel"/>
</dbReference>
<sequence length="475" mass="52122">MKERKSIDRIYQEKFKDFEKEPNQDLWDGIATRLDEKEKDQALVIPLWMKLTGVAAVVALIISGLLFTDLQPPVQDAPGVVYENDENPADDQINKIKKKATDVEPQGSIAFDEEIAPKEDDKTERNANSPASQPGLTQKNSIQNDPTAKISSQGSITASSNTGRNENSAEETPADLRENRITEPILKNNTEQIAEVSPVLDSTAANLLEDSTNALAEIKAEKEKNENKEVTNALADAKRLRLSTFAAPVFYKNIGSGNQLSNQFSDNSSSSEITFSYGVKVAYQISDKLMIRTGISKVNLNNKISDISFSPTASSAGFENITPGEENIQIRDNSSSESRLPTGVTGLNNAVSAGNFIPGEISQQFGYLEIPVELEFAVINKRFGLNIIGGGSNLFLDSNRVDLLSGESRTLLGEASNINKTSFSTNIGFGIDYSLTDQFRISMEPVFKYQLNTFNNVDNVQPVNFGIYSGLNFRF</sequence>
<evidence type="ECO:0000313" key="5">
    <source>
        <dbReference type="Proteomes" id="UP000315131"/>
    </source>
</evidence>
<organism evidence="4 5">
    <name type="scientific">Christiangramia sabulilitoris</name>
    <dbReference type="NCBI Taxonomy" id="2583991"/>
    <lineage>
        <taxon>Bacteria</taxon>
        <taxon>Pseudomonadati</taxon>
        <taxon>Bacteroidota</taxon>
        <taxon>Flavobacteriia</taxon>
        <taxon>Flavobacteriales</taxon>
        <taxon>Flavobacteriaceae</taxon>
        <taxon>Christiangramia</taxon>
    </lineage>
</organism>
<keyword evidence="3" id="KW-0812">Transmembrane</keyword>
<evidence type="ECO:0000256" key="1">
    <source>
        <dbReference type="SAM" id="Coils"/>
    </source>
</evidence>
<evidence type="ECO:0000313" key="4">
    <source>
        <dbReference type="EMBL" id="TRO67330.1"/>
    </source>
</evidence>
<feature type="transmembrane region" description="Helical" evidence="3">
    <location>
        <begin position="47"/>
        <end position="67"/>
    </location>
</feature>
<dbReference type="EMBL" id="VHSF01000001">
    <property type="protein sequence ID" value="TRO67330.1"/>
    <property type="molecule type" value="Genomic_DNA"/>
</dbReference>
<feature type="compositionally biased region" description="Basic and acidic residues" evidence="2">
    <location>
        <begin position="115"/>
        <end position="125"/>
    </location>
</feature>
<keyword evidence="3" id="KW-0472">Membrane</keyword>
<proteinExistence type="predicted"/>
<dbReference type="RefSeq" id="WP_143410108.1">
    <property type="nucleotide sequence ID" value="NZ_VHSF01000001.1"/>
</dbReference>
<dbReference type="AlphaFoldDB" id="A0A550I8N4"/>
<protein>
    <recommendedName>
        <fullName evidence="6">PorT family protein</fullName>
    </recommendedName>
</protein>
<feature type="region of interest" description="Disordered" evidence="2">
    <location>
        <begin position="98"/>
        <end position="186"/>
    </location>
</feature>
<dbReference type="OrthoDB" id="1113942at2"/>
<dbReference type="Proteomes" id="UP000315131">
    <property type="component" value="Unassembled WGS sequence"/>
</dbReference>
<keyword evidence="1" id="KW-0175">Coiled coil</keyword>
<feature type="compositionally biased region" description="Polar residues" evidence="2">
    <location>
        <begin position="126"/>
        <end position="166"/>
    </location>
</feature>
<keyword evidence="5" id="KW-1185">Reference proteome</keyword>
<keyword evidence="3" id="KW-1133">Transmembrane helix</keyword>
<evidence type="ECO:0008006" key="6">
    <source>
        <dbReference type="Google" id="ProtNLM"/>
    </source>
</evidence>
<name>A0A550I8N4_9FLAO</name>
<accession>A0A550I8N4</accession>
<feature type="coiled-coil region" evidence="1">
    <location>
        <begin position="204"/>
        <end position="240"/>
    </location>
</feature>
<dbReference type="SUPFAM" id="SSF56925">
    <property type="entry name" value="OMPA-like"/>
    <property type="match status" value="1"/>
</dbReference>
<evidence type="ECO:0000256" key="2">
    <source>
        <dbReference type="SAM" id="MobiDB-lite"/>
    </source>
</evidence>
<reference evidence="4 5" key="1">
    <citation type="submission" date="2019-06" db="EMBL/GenBank/DDBJ databases">
        <title>Gramella sabulilitoris sp. nov., isolated from a marine sand.</title>
        <authorList>
            <person name="Yoon J.-H."/>
        </authorList>
    </citation>
    <scope>NUCLEOTIDE SEQUENCE [LARGE SCALE GENOMIC DNA]</scope>
    <source>
        <strain evidence="4 5">HSMS-1</strain>
    </source>
</reference>
<evidence type="ECO:0000256" key="3">
    <source>
        <dbReference type="SAM" id="Phobius"/>
    </source>
</evidence>
<gene>
    <name evidence="4" type="ORF">FGM01_05455</name>
</gene>
<comment type="caution">
    <text evidence="4">The sequence shown here is derived from an EMBL/GenBank/DDBJ whole genome shotgun (WGS) entry which is preliminary data.</text>
</comment>